<dbReference type="SUPFAM" id="SSF52540">
    <property type="entry name" value="P-loop containing nucleoside triphosphate hydrolases"/>
    <property type="match status" value="1"/>
</dbReference>
<dbReference type="GO" id="GO:0005524">
    <property type="term" value="F:ATP binding"/>
    <property type="evidence" value="ECO:0007669"/>
    <property type="project" value="InterPro"/>
</dbReference>
<accession>A7NGE4</accession>
<feature type="region of interest" description="Disordered" evidence="1">
    <location>
        <begin position="148"/>
        <end position="177"/>
    </location>
</feature>
<evidence type="ECO:0000256" key="1">
    <source>
        <dbReference type="SAM" id="MobiDB-lite"/>
    </source>
</evidence>
<reference evidence="3 4" key="1">
    <citation type="submission" date="2007-08" db="EMBL/GenBank/DDBJ databases">
        <title>Complete sequence of Roseiflexus castenholzii DSM 13941.</title>
        <authorList>
            <consortium name="US DOE Joint Genome Institute"/>
            <person name="Copeland A."/>
            <person name="Lucas S."/>
            <person name="Lapidus A."/>
            <person name="Barry K."/>
            <person name="Glavina del Rio T."/>
            <person name="Dalin E."/>
            <person name="Tice H."/>
            <person name="Pitluck S."/>
            <person name="Thompson L.S."/>
            <person name="Brettin T."/>
            <person name="Bruce D."/>
            <person name="Detter J.C."/>
            <person name="Han C."/>
            <person name="Tapia R."/>
            <person name="Schmutz J."/>
            <person name="Larimer F."/>
            <person name="Land M."/>
            <person name="Hauser L."/>
            <person name="Kyrpides N."/>
            <person name="Mikhailova N."/>
            <person name="Bryant D.A."/>
            <person name="Hanada S."/>
            <person name="Tsukatani Y."/>
            <person name="Richardson P."/>
        </authorList>
    </citation>
    <scope>NUCLEOTIDE SEQUENCE [LARGE SCALE GENOMIC DNA]</scope>
    <source>
        <strain evidence="4">DSM 13941 / HLO8</strain>
    </source>
</reference>
<dbReference type="InterPro" id="IPR006935">
    <property type="entry name" value="Helicase/UvrB_N"/>
</dbReference>
<dbReference type="GO" id="GO:0016787">
    <property type="term" value="F:hydrolase activity"/>
    <property type="evidence" value="ECO:0007669"/>
    <property type="project" value="InterPro"/>
</dbReference>
<dbReference type="RefSeq" id="WP_011997935.1">
    <property type="nucleotide sequence ID" value="NC_009767.1"/>
</dbReference>
<dbReference type="Pfam" id="PF04851">
    <property type="entry name" value="ResIII"/>
    <property type="match status" value="1"/>
</dbReference>
<dbReference type="OrthoDB" id="9804145at2"/>
<dbReference type="eggNOG" id="COG4096">
    <property type="taxonomic scope" value="Bacteria"/>
</dbReference>
<evidence type="ECO:0000259" key="2">
    <source>
        <dbReference type="Pfam" id="PF04851"/>
    </source>
</evidence>
<evidence type="ECO:0000313" key="4">
    <source>
        <dbReference type="Proteomes" id="UP000000263"/>
    </source>
</evidence>
<feature type="domain" description="Helicase/UvrB N-terminal" evidence="2">
    <location>
        <begin position="190"/>
        <end position="330"/>
    </location>
</feature>
<name>A7NGE4_ROSCS</name>
<dbReference type="AlphaFoldDB" id="A7NGE4"/>
<dbReference type="KEGG" id="rca:Rcas_0399"/>
<dbReference type="InterPro" id="IPR027417">
    <property type="entry name" value="P-loop_NTPase"/>
</dbReference>
<protein>
    <submittedName>
        <fullName evidence="3">Type III restriction protein res subunit</fullName>
    </submittedName>
</protein>
<sequence length="1104" mass="125830">MNTASSFTVHHSSFQQLENRLVLLAWLNSLFGYTSNRALLEDCKSVDEGYGPDGRSFLYHHLVARGSQVKISNDDLARYDENIRLHLEKINRGRIERITLRYFQYLAALYTEIYLDRLFNHRGGADGRPPLLADLNAFATMRNDERGMRNDERGMRNDERGMRNDERGMRNDERGMQRDSSLIIQDSDLTKLAYWMATGSGKTLILHLNYHQFLHYNREPIDNILLITPNEGLSEQHLAELAASGIPARRFDVNASSLWTGGRDIVQVIEITKLVEEKRGGGVSVPVEAFEGRNLIFVDEGHKGAGGEAWRKYREALGATGFTLEYSATFGQALSAARNDPLTAEYGKSILFDYSYKYFYSDGFGKDFRILNLRDETRSDQTEMLLMGNLLSFYEQVRLYEEQTDALRPYNLEKPLWVFVGSTVNAVYTENKQPRSDVLTVVRFLHHALSDRDWAIKTIKAVLGGKTGLVSPDGQDVFAGRFGYLRKTGATPEQLYDDILRRIFNAPAGGGLHLCEIKSSPGELGLKAANAGDYFGLIYIGDTSAFKKLAEEEAGDIALEGDAIAHSLFERINRPDSGLHVLIGAKKFMEGWNSWRVASMGLLNIGRQEGSQIIQLFGRGVRLKGKAMSLKRSAALEGSHPPHLRLLETLNIFAVRANYMAQFRDYLEREGVEVEPPIELPLFVWANEQFLKQGLVVPRPPEVRDFTAETALLLEPDSRIRVHVDLSVKVQAIESTRLGLHTADVRGGRAQAIPAESLDWVDWQQAYLDVLAYKARKGWSNLVIQPETLRQIVELKDKGVPVCTVIADERVIRPQSFRDRALLQQVVTQLLCRYVDRLYQTRREQWDEQTMVYRPLDENDPNLGFRPPGVNEKRAGYVIRVPRSEQQLVEAVRTLLEEQERLYQQENAGLPRIHFDRHLYQPLLVDMPGKAQIAPPGLKESEARFVCDLRDYWDAEKNNSLEGKEVFLLRNLSRGYGIGFFEERGFYPDFILWVVDQATKAQRIVFIEPHGMVHAKAYIHDEKARLHERLPVLADEIGKRSGRTDITLDAFIVSATSYDDLHQHYDDGTWDRARFAERHILFQERGQNYDYLRILFGQLTSAST</sequence>
<gene>
    <name evidence="3" type="ordered locus">Rcas_0399</name>
</gene>
<dbReference type="EMBL" id="CP000804">
    <property type="protein sequence ID" value="ABU56531.1"/>
    <property type="molecule type" value="Genomic_DNA"/>
</dbReference>
<proteinExistence type="predicted"/>
<dbReference type="HOGENOM" id="CLU_008858_0_0_0"/>
<dbReference type="STRING" id="383372.Rcas_0399"/>
<dbReference type="REBASE" id="16024">
    <property type="entry name" value="Rca13941ORF397P"/>
</dbReference>
<keyword evidence="4" id="KW-1185">Reference proteome</keyword>
<dbReference type="GO" id="GO:0003677">
    <property type="term" value="F:DNA binding"/>
    <property type="evidence" value="ECO:0007669"/>
    <property type="project" value="InterPro"/>
</dbReference>
<organism evidence="3 4">
    <name type="scientific">Roseiflexus castenholzii (strain DSM 13941 / HLO8)</name>
    <dbReference type="NCBI Taxonomy" id="383372"/>
    <lineage>
        <taxon>Bacteria</taxon>
        <taxon>Bacillati</taxon>
        <taxon>Chloroflexota</taxon>
        <taxon>Chloroflexia</taxon>
        <taxon>Chloroflexales</taxon>
        <taxon>Roseiflexineae</taxon>
        <taxon>Roseiflexaceae</taxon>
        <taxon>Roseiflexus</taxon>
    </lineage>
</organism>
<dbReference type="Proteomes" id="UP000000263">
    <property type="component" value="Chromosome"/>
</dbReference>
<dbReference type="Gene3D" id="3.40.50.300">
    <property type="entry name" value="P-loop containing nucleotide triphosphate hydrolases"/>
    <property type="match status" value="1"/>
</dbReference>
<evidence type="ECO:0000313" key="3">
    <source>
        <dbReference type="EMBL" id="ABU56531.1"/>
    </source>
</evidence>